<dbReference type="Proteomes" id="UP001242368">
    <property type="component" value="Unassembled WGS sequence"/>
</dbReference>
<evidence type="ECO:0000313" key="3">
    <source>
        <dbReference type="Proteomes" id="UP001242368"/>
    </source>
</evidence>
<evidence type="ECO:0000256" key="1">
    <source>
        <dbReference type="SAM" id="SignalP"/>
    </source>
</evidence>
<evidence type="ECO:0000313" key="2">
    <source>
        <dbReference type="EMBL" id="MDN3706885.1"/>
    </source>
</evidence>
<reference evidence="3" key="1">
    <citation type="journal article" date="2019" name="Int. J. Syst. Evol. Microbiol.">
        <title>The Global Catalogue of Microorganisms (GCM) 10K type strain sequencing project: providing services to taxonomists for standard genome sequencing and annotation.</title>
        <authorList>
            <consortium name="The Broad Institute Genomics Platform"/>
            <consortium name="The Broad Institute Genome Sequencing Center for Infectious Disease"/>
            <person name="Wu L."/>
            <person name="Ma J."/>
        </authorList>
    </citation>
    <scope>NUCLEOTIDE SEQUENCE [LARGE SCALE GENOMIC DNA]</scope>
    <source>
        <strain evidence="3">CECT 7184</strain>
    </source>
</reference>
<protein>
    <submittedName>
        <fullName evidence="2">Uncharacterized protein</fullName>
    </submittedName>
</protein>
<feature type="chain" id="PRO_5047256819" evidence="1">
    <location>
        <begin position="18"/>
        <end position="282"/>
    </location>
</feature>
<dbReference type="InterPro" id="IPR053851">
    <property type="entry name" value="DUF6929"/>
</dbReference>
<dbReference type="EMBL" id="JAUFQU010000001">
    <property type="protein sequence ID" value="MDN3706885.1"/>
    <property type="molecule type" value="Genomic_DNA"/>
</dbReference>
<proteinExistence type="predicted"/>
<accession>A0ABT8CUP8</accession>
<comment type="caution">
    <text evidence="2">The sequence shown here is derived from an EMBL/GenBank/DDBJ whole genome shotgun (WGS) entry which is preliminary data.</text>
</comment>
<sequence length="282" mass="32040">MKKFYLNILLKILGVSAASGLTYSDEIIHLVSDNSNYLYNYNIKEKTLSKDLLVADFPFENVAKKDKADFESMLEGSDDVYVFGSGSEPNREKGYHFNKIDKKVMVLDLGTLYMSMRDFAEIKPQDFNIEGVAYNGTDWFFLNRGNGPNNKNVVITVQGANLTDDFNLFYNDFELPKINGIQTGFSDAVLIENKLFFIATAENNKSTYHDGAIGGSLFGCINLKKMKIEFTEVISTEHKFEGLTVYKREGKKVSFLLCEDTDTDTQESIIYQLDVELKKRIK</sequence>
<dbReference type="Pfam" id="PF22000">
    <property type="entry name" value="DUF6929"/>
    <property type="match status" value="1"/>
</dbReference>
<gene>
    <name evidence="2" type="ORF">QW060_07035</name>
</gene>
<feature type="signal peptide" evidence="1">
    <location>
        <begin position="1"/>
        <end position="17"/>
    </location>
</feature>
<keyword evidence="1" id="KW-0732">Signal</keyword>
<organism evidence="2 3">
    <name type="scientific">Paenimyroides ceti</name>
    <dbReference type="NCBI Taxonomy" id="395087"/>
    <lineage>
        <taxon>Bacteria</taxon>
        <taxon>Pseudomonadati</taxon>
        <taxon>Bacteroidota</taxon>
        <taxon>Flavobacteriia</taxon>
        <taxon>Flavobacteriales</taxon>
        <taxon>Flavobacteriaceae</taxon>
        <taxon>Paenimyroides</taxon>
    </lineage>
</organism>
<keyword evidence="3" id="KW-1185">Reference proteome</keyword>
<name>A0ABT8CUP8_9FLAO</name>
<dbReference type="RefSeq" id="WP_290362936.1">
    <property type="nucleotide sequence ID" value="NZ_JAUFQU010000001.1"/>
</dbReference>